<dbReference type="FunFam" id="1.10.510.10:FF:000401">
    <property type="entry name" value="serine/threonine-protein kinase haspin"/>
    <property type="match status" value="1"/>
</dbReference>
<accession>A0A8K0GGG6</accession>
<evidence type="ECO:0000256" key="7">
    <source>
        <dbReference type="ARBA" id="ARBA00022490"/>
    </source>
</evidence>
<protein>
    <recommendedName>
        <fullName evidence="5">non-specific serine/threonine protein kinase</fullName>
        <ecNumber evidence="5">2.7.11.1</ecNumber>
    </recommendedName>
</protein>
<feature type="domain" description="Protein kinase" evidence="19">
    <location>
        <begin position="139"/>
        <end position="451"/>
    </location>
</feature>
<dbReference type="GO" id="GO:0005737">
    <property type="term" value="C:cytoplasm"/>
    <property type="evidence" value="ECO:0007669"/>
    <property type="project" value="TreeGrafter"/>
</dbReference>
<comment type="catalytic activity">
    <reaction evidence="17">
        <text>L-seryl-[protein] + ATP = O-phospho-L-seryl-[protein] + ADP + H(+)</text>
        <dbReference type="Rhea" id="RHEA:17989"/>
        <dbReference type="Rhea" id="RHEA-COMP:9863"/>
        <dbReference type="Rhea" id="RHEA-COMP:11604"/>
        <dbReference type="ChEBI" id="CHEBI:15378"/>
        <dbReference type="ChEBI" id="CHEBI:29999"/>
        <dbReference type="ChEBI" id="CHEBI:30616"/>
        <dbReference type="ChEBI" id="CHEBI:83421"/>
        <dbReference type="ChEBI" id="CHEBI:456216"/>
        <dbReference type="EC" id="2.7.11.1"/>
    </reaction>
</comment>
<dbReference type="Gene3D" id="1.10.510.10">
    <property type="entry name" value="Transferase(Phosphotransferase) domain 1"/>
    <property type="match status" value="1"/>
</dbReference>
<dbReference type="Pfam" id="PF12330">
    <property type="entry name" value="Haspin_kinase"/>
    <property type="match status" value="1"/>
</dbReference>
<dbReference type="GO" id="GO:0010564">
    <property type="term" value="P:regulation of cell cycle process"/>
    <property type="evidence" value="ECO:0007669"/>
    <property type="project" value="UniProtKB-ARBA"/>
</dbReference>
<dbReference type="EC" id="2.7.11.1" evidence="5"/>
<feature type="binding site" evidence="18">
    <location>
        <position position="167"/>
    </location>
    <ligand>
        <name>ATP</name>
        <dbReference type="ChEBI" id="CHEBI:30616"/>
    </ligand>
</feature>
<sequence length="451" mass="51582">MCLLINSYSYNGFPFCSEMGCICTCTKCRSKGDISFSTSNRRLSIKIVPESQYSIMGCNASILENYASNTTITYGADTIHDSVYQEKSIGEPLIVRANSLIHEPTPIINASVTAREIVLRRCGQTEPLSFEECYTPQTLQKCFKIGEGVYGEVFLFKNHNGTSSVMKIIPIEGKQMVNGEHQKKFEEVLSEIVIAMELSNLRNETKNKTYGFSEVQKIRCVQGRYPERLLELWDIYDETHHSENESPEMFTDDQLYIIFEFANAGTDMEAFVFNNALQAFALFKQTACSLAIAESALQFEHRDLHWGNILISQTDKNKKLTYCLDGHELTIPACGIVVTVIDFTLSRITHDGVCIYNDLSMDPDLFTATGDYQFEIYKLMQKHNNNEWQHFQPYSNVLWLHYVVDKMTSALRYKNTNSNVHKNAIKTLLQLKDRILQYNSAEDLVKNEFLL</sequence>
<evidence type="ECO:0000256" key="3">
    <source>
        <dbReference type="ARBA" id="ARBA00004186"/>
    </source>
</evidence>
<keyword evidence="14" id="KW-0206">Cytoskeleton</keyword>
<name>A0A8K0GGG6_IGNLU</name>
<keyword evidence="12" id="KW-0418">Kinase</keyword>
<evidence type="ECO:0000256" key="18">
    <source>
        <dbReference type="PROSITE-ProRule" id="PRU10141"/>
    </source>
</evidence>
<keyword evidence="8" id="KW-0723">Serine/threonine-protein kinase</keyword>
<dbReference type="GO" id="GO:0072354">
    <property type="term" value="F:histone H3T3 kinase activity"/>
    <property type="evidence" value="ECO:0007669"/>
    <property type="project" value="TreeGrafter"/>
</dbReference>
<dbReference type="PROSITE" id="PS00107">
    <property type="entry name" value="PROTEIN_KINASE_ATP"/>
    <property type="match status" value="1"/>
</dbReference>
<reference evidence="20" key="1">
    <citation type="submission" date="2019-08" db="EMBL/GenBank/DDBJ databases">
        <title>The genome of the North American firefly Photinus pyralis.</title>
        <authorList>
            <consortium name="Photinus pyralis genome working group"/>
            <person name="Fallon T.R."/>
            <person name="Sander Lower S.E."/>
            <person name="Weng J.-K."/>
        </authorList>
    </citation>
    <scope>NUCLEOTIDE SEQUENCE</scope>
    <source>
        <strain evidence="20">TRF0915ILg1</strain>
        <tissue evidence="20">Whole body</tissue>
    </source>
</reference>
<evidence type="ECO:0000256" key="6">
    <source>
        <dbReference type="ARBA" id="ARBA00022454"/>
    </source>
</evidence>
<dbReference type="SUPFAM" id="SSF56112">
    <property type="entry name" value="Protein kinase-like (PK-like)"/>
    <property type="match status" value="1"/>
</dbReference>
<dbReference type="SMART" id="SM01331">
    <property type="entry name" value="DUF3635"/>
    <property type="match status" value="1"/>
</dbReference>
<comment type="catalytic activity">
    <reaction evidence="16">
        <text>L-threonyl-[protein] + ATP = O-phospho-L-threonyl-[protein] + ADP + H(+)</text>
        <dbReference type="Rhea" id="RHEA:46608"/>
        <dbReference type="Rhea" id="RHEA-COMP:11060"/>
        <dbReference type="Rhea" id="RHEA-COMP:11605"/>
        <dbReference type="ChEBI" id="CHEBI:15378"/>
        <dbReference type="ChEBI" id="CHEBI:30013"/>
        <dbReference type="ChEBI" id="CHEBI:30616"/>
        <dbReference type="ChEBI" id="CHEBI:61977"/>
        <dbReference type="ChEBI" id="CHEBI:456216"/>
        <dbReference type="EC" id="2.7.11.1"/>
    </reaction>
</comment>
<organism evidence="20 21">
    <name type="scientific">Ignelater luminosus</name>
    <name type="common">Cucubano</name>
    <name type="synonym">Pyrophorus luminosus</name>
    <dbReference type="NCBI Taxonomy" id="2038154"/>
    <lineage>
        <taxon>Eukaryota</taxon>
        <taxon>Metazoa</taxon>
        <taxon>Ecdysozoa</taxon>
        <taxon>Arthropoda</taxon>
        <taxon>Hexapoda</taxon>
        <taxon>Insecta</taxon>
        <taxon>Pterygota</taxon>
        <taxon>Neoptera</taxon>
        <taxon>Endopterygota</taxon>
        <taxon>Coleoptera</taxon>
        <taxon>Polyphaga</taxon>
        <taxon>Elateriformia</taxon>
        <taxon>Elateroidea</taxon>
        <taxon>Elateridae</taxon>
        <taxon>Agrypninae</taxon>
        <taxon>Pyrophorini</taxon>
        <taxon>Ignelater</taxon>
    </lineage>
</organism>
<evidence type="ECO:0000313" key="20">
    <source>
        <dbReference type="EMBL" id="KAF2898889.1"/>
    </source>
</evidence>
<dbReference type="PANTHER" id="PTHR24419:SF18">
    <property type="entry name" value="SERINE_THREONINE-PROTEIN KINASE HASPIN"/>
    <property type="match status" value="1"/>
</dbReference>
<dbReference type="GO" id="GO:0005524">
    <property type="term" value="F:ATP binding"/>
    <property type="evidence" value="ECO:0007669"/>
    <property type="project" value="UniProtKB-UniRule"/>
</dbReference>
<keyword evidence="11 18" id="KW-0547">Nucleotide-binding</keyword>
<keyword evidence="9" id="KW-0597">Phosphoprotein</keyword>
<dbReference type="EMBL" id="VTPC01003208">
    <property type="protein sequence ID" value="KAF2898889.1"/>
    <property type="molecule type" value="Genomic_DNA"/>
</dbReference>
<dbReference type="InterPro" id="IPR000719">
    <property type="entry name" value="Prot_kinase_dom"/>
</dbReference>
<evidence type="ECO:0000256" key="10">
    <source>
        <dbReference type="ARBA" id="ARBA00022679"/>
    </source>
</evidence>
<dbReference type="GO" id="GO:0005634">
    <property type="term" value="C:nucleus"/>
    <property type="evidence" value="ECO:0007669"/>
    <property type="project" value="UniProtKB-SubCell"/>
</dbReference>
<comment type="cofactor">
    <cofactor evidence="1">
        <name>Mg(2+)</name>
        <dbReference type="ChEBI" id="CHEBI:18420"/>
    </cofactor>
</comment>
<evidence type="ECO:0000256" key="16">
    <source>
        <dbReference type="ARBA" id="ARBA00047899"/>
    </source>
</evidence>
<evidence type="ECO:0000313" key="21">
    <source>
        <dbReference type="Proteomes" id="UP000801492"/>
    </source>
</evidence>
<evidence type="ECO:0000256" key="17">
    <source>
        <dbReference type="ARBA" id="ARBA00048679"/>
    </source>
</evidence>
<evidence type="ECO:0000259" key="19">
    <source>
        <dbReference type="PROSITE" id="PS50011"/>
    </source>
</evidence>
<comment type="subcellular location">
    <subcellularLocation>
        <location evidence="4">Chromosome</location>
    </subcellularLocation>
    <subcellularLocation>
        <location evidence="3">Cytoplasm</location>
        <location evidence="3">Cytoskeleton</location>
        <location evidence="3">Spindle</location>
    </subcellularLocation>
    <subcellularLocation>
        <location evidence="2">Nucleus</location>
    </subcellularLocation>
</comment>
<evidence type="ECO:0000256" key="12">
    <source>
        <dbReference type="ARBA" id="ARBA00022777"/>
    </source>
</evidence>
<keyword evidence="15" id="KW-0539">Nucleus</keyword>
<evidence type="ECO:0000256" key="5">
    <source>
        <dbReference type="ARBA" id="ARBA00012513"/>
    </source>
</evidence>
<dbReference type="AlphaFoldDB" id="A0A8K0GGG6"/>
<gene>
    <name evidence="20" type="ORF">ILUMI_07288</name>
</gene>
<keyword evidence="21" id="KW-1185">Reference proteome</keyword>
<dbReference type="FunFam" id="3.30.200.20:FF:000409">
    <property type="entry name" value="serine/threonine-protein kinase haspin"/>
    <property type="match status" value="1"/>
</dbReference>
<evidence type="ECO:0000256" key="13">
    <source>
        <dbReference type="ARBA" id="ARBA00022840"/>
    </source>
</evidence>
<dbReference type="SMART" id="SM00220">
    <property type="entry name" value="S_TKc"/>
    <property type="match status" value="1"/>
</dbReference>
<keyword evidence="10" id="KW-0808">Transferase</keyword>
<dbReference type="InterPro" id="IPR011009">
    <property type="entry name" value="Kinase-like_dom_sf"/>
</dbReference>
<dbReference type="GO" id="GO:0000278">
    <property type="term" value="P:mitotic cell cycle"/>
    <property type="evidence" value="ECO:0007669"/>
    <property type="project" value="TreeGrafter"/>
</dbReference>
<comment type="caution">
    <text evidence="20">The sequence shown here is derived from an EMBL/GenBank/DDBJ whole genome shotgun (WGS) entry which is preliminary data.</text>
</comment>
<evidence type="ECO:0000256" key="9">
    <source>
        <dbReference type="ARBA" id="ARBA00022553"/>
    </source>
</evidence>
<dbReference type="GO" id="GO:0035556">
    <property type="term" value="P:intracellular signal transduction"/>
    <property type="evidence" value="ECO:0007669"/>
    <property type="project" value="TreeGrafter"/>
</dbReference>
<dbReference type="Gene3D" id="3.30.200.20">
    <property type="entry name" value="Phosphorylase Kinase, domain 1"/>
    <property type="match status" value="1"/>
</dbReference>
<dbReference type="InterPro" id="IPR017441">
    <property type="entry name" value="Protein_kinase_ATP_BS"/>
</dbReference>
<dbReference type="OrthoDB" id="21018at2759"/>
<evidence type="ECO:0000256" key="14">
    <source>
        <dbReference type="ARBA" id="ARBA00023212"/>
    </source>
</evidence>
<dbReference type="GO" id="GO:0005694">
    <property type="term" value="C:chromosome"/>
    <property type="evidence" value="ECO:0007669"/>
    <property type="project" value="UniProtKB-SubCell"/>
</dbReference>
<keyword evidence="7" id="KW-0963">Cytoplasm</keyword>
<evidence type="ECO:0000256" key="4">
    <source>
        <dbReference type="ARBA" id="ARBA00004286"/>
    </source>
</evidence>
<dbReference type="PROSITE" id="PS50011">
    <property type="entry name" value="PROTEIN_KINASE_DOM"/>
    <property type="match status" value="1"/>
</dbReference>
<keyword evidence="13 18" id="KW-0067">ATP-binding</keyword>
<dbReference type="InterPro" id="IPR024604">
    <property type="entry name" value="GSG2_C"/>
</dbReference>
<evidence type="ECO:0000256" key="2">
    <source>
        <dbReference type="ARBA" id="ARBA00004123"/>
    </source>
</evidence>
<dbReference type="PANTHER" id="PTHR24419">
    <property type="entry name" value="INTERLEUKIN-1 RECEPTOR-ASSOCIATED KINASE"/>
    <property type="match status" value="1"/>
</dbReference>
<evidence type="ECO:0000256" key="8">
    <source>
        <dbReference type="ARBA" id="ARBA00022527"/>
    </source>
</evidence>
<dbReference type="Proteomes" id="UP000801492">
    <property type="component" value="Unassembled WGS sequence"/>
</dbReference>
<dbReference type="GO" id="GO:0005819">
    <property type="term" value="C:spindle"/>
    <property type="evidence" value="ECO:0007669"/>
    <property type="project" value="UniProtKB-SubCell"/>
</dbReference>
<evidence type="ECO:0000256" key="1">
    <source>
        <dbReference type="ARBA" id="ARBA00001946"/>
    </source>
</evidence>
<keyword evidence="6" id="KW-0158">Chromosome</keyword>
<evidence type="ECO:0000256" key="11">
    <source>
        <dbReference type="ARBA" id="ARBA00022741"/>
    </source>
</evidence>
<proteinExistence type="predicted"/>
<evidence type="ECO:0000256" key="15">
    <source>
        <dbReference type="ARBA" id="ARBA00023242"/>
    </source>
</evidence>